<evidence type="ECO:0000256" key="1">
    <source>
        <dbReference type="ARBA" id="ARBA00012493"/>
    </source>
</evidence>
<dbReference type="Pfam" id="PF17921">
    <property type="entry name" value="Integrase_H2C2"/>
    <property type="match status" value="1"/>
</dbReference>
<dbReference type="SUPFAM" id="SSF53098">
    <property type="entry name" value="Ribonuclease H-like"/>
    <property type="match status" value="1"/>
</dbReference>
<dbReference type="InterPro" id="IPR012337">
    <property type="entry name" value="RNaseH-like_sf"/>
</dbReference>
<dbReference type="GO" id="GO:0015074">
    <property type="term" value="P:DNA integration"/>
    <property type="evidence" value="ECO:0007669"/>
    <property type="project" value="InterPro"/>
</dbReference>
<dbReference type="Gene3D" id="3.30.420.10">
    <property type="entry name" value="Ribonuclease H-like superfamily/Ribonuclease H"/>
    <property type="match status" value="1"/>
</dbReference>
<dbReference type="WBParaSite" id="SVE_1851700.1">
    <property type="protein sequence ID" value="SVE_1851700.1"/>
    <property type="gene ID" value="SVE_1851700"/>
</dbReference>
<keyword evidence="3" id="KW-1185">Reference proteome</keyword>
<dbReference type="Gene3D" id="1.10.340.70">
    <property type="match status" value="1"/>
</dbReference>
<dbReference type="GO" id="GO:0003964">
    <property type="term" value="F:RNA-directed DNA polymerase activity"/>
    <property type="evidence" value="ECO:0007669"/>
    <property type="project" value="UniProtKB-EC"/>
</dbReference>
<evidence type="ECO:0000313" key="4">
    <source>
        <dbReference type="WBParaSite" id="SVE_1851700.1"/>
    </source>
</evidence>
<organism evidence="3 4">
    <name type="scientific">Strongyloides venezuelensis</name>
    <name type="common">Threadworm</name>
    <dbReference type="NCBI Taxonomy" id="75913"/>
    <lineage>
        <taxon>Eukaryota</taxon>
        <taxon>Metazoa</taxon>
        <taxon>Ecdysozoa</taxon>
        <taxon>Nematoda</taxon>
        <taxon>Chromadorea</taxon>
        <taxon>Rhabditida</taxon>
        <taxon>Tylenchina</taxon>
        <taxon>Panagrolaimomorpha</taxon>
        <taxon>Strongyloidoidea</taxon>
        <taxon>Strongyloididae</taxon>
        <taxon>Strongyloides</taxon>
    </lineage>
</organism>
<dbReference type="PANTHER" id="PTHR37984">
    <property type="entry name" value="PROTEIN CBG26694"/>
    <property type="match status" value="1"/>
</dbReference>
<name>A0A0K0G1C7_STRVS</name>
<reference evidence="4" key="2">
    <citation type="submission" date="2015-08" db="UniProtKB">
        <authorList>
            <consortium name="WormBaseParasite"/>
        </authorList>
    </citation>
    <scope>IDENTIFICATION</scope>
</reference>
<dbReference type="InterPro" id="IPR041588">
    <property type="entry name" value="Integrase_H2C2"/>
</dbReference>
<accession>A0A0K0G1C7</accession>
<dbReference type="AlphaFoldDB" id="A0A0K0G1C7"/>
<reference evidence="3" key="1">
    <citation type="submission" date="2014-07" db="EMBL/GenBank/DDBJ databases">
        <authorList>
            <person name="Martin A.A"/>
            <person name="De Silva N."/>
        </authorList>
    </citation>
    <scope>NUCLEOTIDE SEQUENCE</scope>
</reference>
<dbReference type="EC" id="2.7.7.49" evidence="1"/>
<dbReference type="InterPro" id="IPR050951">
    <property type="entry name" value="Retrovirus_Pol_polyprotein"/>
</dbReference>
<dbReference type="InterPro" id="IPR036397">
    <property type="entry name" value="RNaseH_sf"/>
</dbReference>
<dbReference type="InterPro" id="IPR001584">
    <property type="entry name" value="Integrase_cat-core"/>
</dbReference>
<dbReference type="STRING" id="75913.A0A0K0G1C7"/>
<protein>
    <recommendedName>
        <fullName evidence="1">RNA-directed DNA polymerase</fullName>
        <ecNumber evidence="1">2.7.7.49</ecNumber>
    </recommendedName>
</protein>
<dbReference type="PANTHER" id="PTHR37984:SF5">
    <property type="entry name" value="PROTEIN NYNRIN-LIKE"/>
    <property type="match status" value="1"/>
</dbReference>
<feature type="domain" description="Integrase catalytic" evidence="2">
    <location>
        <begin position="79"/>
        <end position="219"/>
    </location>
</feature>
<dbReference type="PROSITE" id="PS50994">
    <property type="entry name" value="INTEGRASE"/>
    <property type="match status" value="1"/>
</dbReference>
<sequence>MLFNLNLNFSDDVIVTTQHQIAIPENLEAINKILYLAHDKSGHYCIDRTLQFVTNSDFVPHFRKYVFNYISNCTICQPTNSAPSLLSDNESNYAYFHTWENVSWDILSLLTETSKFNKHIIVFVDIITKYLIAKPKMNTQSAIIEKIIFQIIQVHGLMKVLRMDKAQYFKGIVKFLQSYGTFSSFSTPLNSTGNTFAERHIQSFQNTLTKKLLIQKDKD</sequence>
<proteinExistence type="predicted"/>
<evidence type="ECO:0000313" key="3">
    <source>
        <dbReference type="Proteomes" id="UP000035680"/>
    </source>
</evidence>
<dbReference type="Proteomes" id="UP000035680">
    <property type="component" value="Unassembled WGS sequence"/>
</dbReference>
<evidence type="ECO:0000259" key="2">
    <source>
        <dbReference type="PROSITE" id="PS50994"/>
    </source>
</evidence>
<dbReference type="GO" id="GO:0003676">
    <property type="term" value="F:nucleic acid binding"/>
    <property type="evidence" value="ECO:0007669"/>
    <property type="project" value="InterPro"/>
</dbReference>